<dbReference type="EMBL" id="CM003373">
    <property type="protein sequence ID" value="KOM37354.1"/>
    <property type="molecule type" value="Genomic_DNA"/>
</dbReference>
<evidence type="ECO:0000313" key="2">
    <source>
        <dbReference type="Proteomes" id="UP000053144"/>
    </source>
</evidence>
<organism evidence="1 2">
    <name type="scientific">Phaseolus angularis</name>
    <name type="common">Azuki bean</name>
    <name type="synonym">Vigna angularis</name>
    <dbReference type="NCBI Taxonomy" id="3914"/>
    <lineage>
        <taxon>Eukaryota</taxon>
        <taxon>Viridiplantae</taxon>
        <taxon>Streptophyta</taxon>
        <taxon>Embryophyta</taxon>
        <taxon>Tracheophyta</taxon>
        <taxon>Spermatophyta</taxon>
        <taxon>Magnoliopsida</taxon>
        <taxon>eudicotyledons</taxon>
        <taxon>Gunneridae</taxon>
        <taxon>Pentapetalae</taxon>
        <taxon>rosids</taxon>
        <taxon>fabids</taxon>
        <taxon>Fabales</taxon>
        <taxon>Fabaceae</taxon>
        <taxon>Papilionoideae</taxon>
        <taxon>50 kb inversion clade</taxon>
        <taxon>NPAAA clade</taxon>
        <taxon>indigoferoid/millettioid clade</taxon>
        <taxon>Phaseoleae</taxon>
        <taxon>Vigna</taxon>
    </lineage>
</organism>
<protein>
    <submittedName>
        <fullName evidence="1">Uncharacterized protein</fullName>
    </submittedName>
</protein>
<name>A0A0L9U4M7_PHAAN</name>
<dbReference type="Proteomes" id="UP000053144">
    <property type="component" value="Chromosome 3"/>
</dbReference>
<evidence type="ECO:0000313" key="1">
    <source>
        <dbReference type="EMBL" id="KOM37354.1"/>
    </source>
</evidence>
<reference evidence="2" key="1">
    <citation type="journal article" date="2015" name="Proc. Natl. Acad. Sci. U.S.A.">
        <title>Genome sequencing of adzuki bean (Vigna angularis) provides insight into high starch and low fat accumulation and domestication.</title>
        <authorList>
            <person name="Yang K."/>
            <person name="Tian Z."/>
            <person name="Chen C."/>
            <person name="Luo L."/>
            <person name="Zhao B."/>
            <person name="Wang Z."/>
            <person name="Yu L."/>
            <person name="Li Y."/>
            <person name="Sun Y."/>
            <person name="Li W."/>
            <person name="Chen Y."/>
            <person name="Li Y."/>
            <person name="Zhang Y."/>
            <person name="Ai D."/>
            <person name="Zhao J."/>
            <person name="Shang C."/>
            <person name="Ma Y."/>
            <person name="Wu B."/>
            <person name="Wang M."/>
            <person name="Gao L."/>
            <person name="Sun D."/>
            <person name="Zhang P."/>
            <person name="Guo F."/>
            <person name="Wang W."/>
            <person name="Li Y."/>
            <person name="Wang J."/>
            <person name="Varshney R.K."/>
            <person name="Wang J."/>
            <person name="Ling H.Q."/>
            <person name="Wan P."/>
        </authorList>
    </citation>
    <scope>NUCLEOTIDE SEQUENCE</scope>
    <source>
        <strain evidence="2">cv. Jingnong 6</strain>
    </source>
</reference>
<accession>A0A0L9U4M7</accession>
<dbReference type="Gramene" id="KOM37354">
    <property type="protein sequence ID" value="KOM37354"/>
    <property type="gene ID" value="LR48_Vigan03g073500"/>
</dbReference>
<sequence>MNLTSIEKDYSTGCGNFHSTVVELSVLQLHLEATSTCNSTGCETVHSLVVELSGFILVKMKTLNPSSLHETLARKLGFCINLGQETVGGVLSSDLCDDVVGGSIRVESWWDEGLVVGGGFVVRRCWREEATVLRKGSLARSARWRFGVGLDLDE</sequence>
<proteinExistence type="predicted"/>
<gene>
    <name evidence="1" type="ORF">LR48_Vigan03g073500</name>
</gene>
<dbReference type="AlphaFoldDB" id="A0A0L9U4M7"/>